<sequence>MGRARVQGDLTEGFRVLSGISRVDVKGSVLPGYAQGLETCTMSPNLTASSWLSSVNDVLHLAESGNPPEQEEYFLSAIISLTSAYRIRPSLMHSDASLAKPVQRSRWTAELGLARALHKRLTSKPHLKPFASDPESAHLLLAAEKAAESALSLATDSPSAASNPWVRSLPVEVVPPNSVEWFSDGERGESCWGLGEGGGADG</sequence>
<accession>A0AAN6M781</accession>
<reference evidence="1 2" key="1">
    <citation type="submission" date="2021-02" db="EMBL/GenBank/DDBJ databases">
        <title>Genome assembly of Pseudopithomyces chartarum.</title>
        <authorList>
            <person name="Jauregui R."/>
            <person name="Singh J."/>
            <person name="Voisey C."/>
        </authorList>
    </citation>
    <scope>NUCLEOTIDE SEQUENCE [LARGE SCALE GENOMIC DNA]</scope>
    <source>
        <strain evidence="1 2">AGR01</strain>
    </source>
</reference>
<protein>
    <submittedName>
        <fullName evidence="1">Uncharacterized protein</fullName>
    </submittedName>
</protein>
<gene>
    <name evidence="1" type="ORF">GRF29_19g3092084</name>
</gene>
<proteinExistence type="predicted"/>
<dbReference type="Proteomes" id="UP001280581">
    <property type="component" value="Unassembled WGS sequence"/>
</dbReference>
<dbReference type="AlphaFoldDB" id="A0AAN6M781"/>
<organism evidence="1 2">
    <name type="scientific">Pseudopithomyces chartarum</name>
    <dbReference type="NCBI Taxonomy" id="1892770"/>
    <lineage>
        <taxon>Eukaryota</taxon>
        <taxon>Fungi</taxon>
        <taxon>Dikarya</taxon>
        <taxon>Ascomycota</taxon>
        <taxon>Pezizomycotina</taxon>
        <taxon>Dothideomycetes</taxon>
        <taxon>Pleosporomycetidae</taxon>
        <taxon>Pleosporales</taxon>
        <taxon>Massarineae</taxon>
        <taxon>Didymosphaeriaceae</taxon>
        <taxon>Pseudopithomyces</taxon>
    </lineage>
</organism>
<keyword evidence="2" id="KW-1185">Reference proteome</keyword>
<name>A0AAN6M781_9PLEO</name>
<dbReference type="EMBL" id="WVTA01000003">
    <property type="protein sequence ID" value="KAK3215381.1"/>
    <property type="molecule type" value="Genomic_DNA"/>
</dbReference>
<evidence type="ECO:0000313" key="2">
    <source>
        <dbReference type="Proteomes" id="UP001280581"/>
    </source>
</evidence>
<comment type="caution">
    <text evidence="1">The sequence shown here is derived from an EMBL/GenBank/DDBJ whole genome shotgun (WGS) entry which is preliminary data.</text>
</comment>
<evidence type="ECO:0000313" key="1">
    <source>
        <dbReference type="EMBL" id="KAK3215381.1"/>
    </source>
</evidence>